<reference evidence="12" key="1">
    <citation type="submission" date="2014-02" db="EMBL/GenBank/DDBJ databases">
        <authorList>
            <person name="Genoscope - CEA"/>
        </authorList>
    </citation>
    <scope>NUCLEOTIDE SEQUENCE</scope>
    <source>
        <strain evidence="12">LS3</strain>
    </source>
</reference>
<feature type="transmembrane region" description="Helical" evidence="10">
    <location>
        <begin position="347"/>
        <end position="365"/>
    </location>
</feature>
<reference evidence="12" key="2">
    <citation type="submission" date="2014-06" db="EMBL/GenBank/DDBJ databases">
        <title>The complete genome of Blastobotrys (Arxula) adeninivorans LS3 - a yeast of biotechnological interest.</title>
        <authorList>
            <person name="Kunze G."/>
            <person name="Gaillardin C."/>
            <person name="Czernicka M."/>
            <person name="Durrens P."/>
            <person name="Martin T."/>
            <person name="Boer E."/>
            <person name="Gabaldon T."/>
            <person name="Cruz J."/>
            <person name="Talla E."/>
            <person name="Marck C."/>
            <person name="Goffeau A."/>
            <person name="Barbe V."/>
            <person name="Baret P."/>
            <person name="Baronian K."/>
            <person name="Beier S."/>
            <person name="Bleykasten C."/>
            <person name="Bode R."/>
            <person name="Casaregola S."/>
            <person name="Despons L."/>
            <person name="Fairhead C."/>
            <person name="Giersberg M."/>
            <person name="Gierski P."/>
            <person name="Hahnel U."/>
            <person name="Hartmann A."/>
            <person name="Jankowska D."/>
            <person name="Jubin C."/>
            <person name="Jung P."/>
            <person name="Lafontaine I."/>
            <person name="Leh-Louis V."/>
            <person name="Lemaire M."/>
            <person name="Marcet-Houben M."/>
            <person name="Mascher M."/>
            <person name="Morel G."/>
            <person name="Richard G.-F."/>
            <person name="Riechen J."/>
            <person name="Sacerdot C."/>
            <person name="Sarkar A."/>
            <person name="Savel G."/>
            <person name="Schacherer J."/>
            <person name="Sherman D."/>
            <person name="Straub M.-L."/>
            <person name="Stein N."/>
            <person name="Thierry A."/>
            <person name="Trautwein-Schult A."/>
            <person name="Westhof E."/>
            <person name="Worch S."/>
            <person name="Dujon B."/>
            <person name="Souciet J.-L."/>
            <person name="Wincker P."/>
            <person name="Scholz U."/>
            <person name="Neuveglise N."/>
        </authorList>
    </citation>
    <scope>NUCLEOTIDE SEQUENCE</scope>
    <source>
        <strain evidence="12">LS3</strain>
    </source>
</reference>
<dbReference type="GO" id="GO:0016020">
    <property type="term" value="C:membrane"/>
    <property type="evidence" value="ECO:0007669"/>
    <property type="project" value="UniProtKB-SubCell"/>
</dbReference>
<dbReference type="GO" id="GO:0005351">
    <property type="term" value="F:carbohydrate:proton symporter activity"/>
    <property type="evidence" value="ECO:0007669"/>
    <property type="project" value="TreeGrafter"/>
</dbReference>
<protein>
    <submittedName>
        <fullName evidence="12">ARAD1D35728p</fullName>
    </submittedName>
</protein>
<dbReference type="NCBIfam" id="TIGR00879">
    <property type="entry name" value="SP"/>
    <property type="match status" value="1"/>
</dbReference>
<evidence type="ECO:0000256" key="7">
    <source>
        <dbReference type="ARBA" id="ARBA00023136"/>
    </source>
</evidence>
<evidence type="ECO:0000256" key="6">
    <source>
        <dbReference type="ARBA" id="ARBA00022989"/>
    </source>
</evidence>
<dbReference type="InterPro" id="IPR003663">
    <property type="entry name" value="Sugar/inositol_transpt"/>
</dbReference>
<feature type="domain" description="Major facilitator superfamily (MFS) profile" evidence="11">
    <location>
        <begin position="55"/>
        <end position="496"/>
    </location>
</feature>
<dbReference type="EMBL" id="HG937694">
    <property type="protein sequence ID" value="CDP38485.1"/>
    <property type="molecule type" value="Genomic_DNA"/>
</dbReference>
<feature type="transmembrane region" description="Helical" evidence="10">
    <location>
        <begin position="52"/>
        <end position="78"/>
    </location>
</feature>
<dbReference type="PANTHER" id="PTHR48022">
    <property type="entry name" value="PLASTIDIC GLUCOSE TRANSPORTER 4"/>
    <property type="match status" value="1"/>
</dbReference>
<sequence length="534" mass="60059">MDKKDTQVHHIEEVEKGIDDARLLSTIEDATRQMQAEHEMTLWQGIKEYKGALWWSFVISLCVVMDGYDNTLMGSFFAFPQFNEHYGELVNGEWVISASWQTALSALSGVGSIIGILVSGQLTERFGHRKVILGALAFICGAIFAYFFAPSKGVLVVGVILTGMPIGIFSTIAPTYASEVCPVVLRGYMTTYINACWAIGQLISQGVLRGCLNIDSQWSYRIPFAIQWAWPVPIAVLVLFAPDSPWWLVRKERLDKATKMIRRLSRQTEEEAARTVAMMVHTNELEKKVQEGATYLDCFKGTDLRRTEISSIVFLIQAVSMGNTMSYSSYFFQMAGLPPDQSFNMSIGQYCMGIVGIICSWFLMTHVGRRRIYVCGLFSIAILFLIMGFVSLAPESNSGASWATAALLLIIVFAYDMTLGPVCYSLISEMSSTRLRAKTISIARNTFNVWSIVNGIIYPYIMNNTAGNWRGKVGFFQFGLCTVCFTWAFFRLPEPKGRTYEELDLMFLKRLPARKFKGYVVNLEEDEGELEIVH</sequence>
<accession>A0A060TBJ9</accession>
<dbReference type="AlphaFoldDB" id="A0A060TBJ9"/>
<evidence type="ECO:0000256" key="8">
    <source>
        <dbReference type="ARBA" id="ARBA00026248"/>
    </source>
</evidence>
<dbReference type="Gene3D" id="1.20.1250.20">
    <property type="entry name" value="MFS general substrate transporter like domains"/>
    <property type="match status" value="1"/>
</dbReference>
<keyword evidence="4" id="KW-0762">Sugar transport</keyword>
<keyword evidence="8" id="KW-0462">Maltose metabolism</keyword>
<evidence type="ECO:0000256" key="1">
    <source>
        <dbReference type="ARBA" id="ARBA00004141"/>
    </source>
</evidence>
<feature type="transmembrane region" description="Helical" evidence="10">
    <location>
        <begin position="405"/>
        <end position="427"/>
    </location>
</feature>
<proteinExistence type="inferred from homology"/>
<dbReference type="PhylomeDB" id="A0A060TBJ9"/>
<name>A0A060TBJ9_BLAAD</name>
<dbReference type="InterPro" id="IPR005829">
    <property type="entry name" value="Sugar_transporter_CS"/>
</dbReference>
<keyword evidence="6 10" id="KW-1133">Transmembrane helix</keyword>
<feature type="transmembrane region" description="Helical" evidence="10">
    <location>
        <begin position="439"/>
        <end position="461"/>
    </location>
</feature>
<keyword evidence="3 9" id="KW-0813">Transport</keyword>
<evidence type="ECO:0000256" key="4">
    <source>
        <dbReference type="ARBA" id="ARBA00022597"/>
    </source>
</evidence>
<feature type="transmembrane region" description="Helical" evidence="10">
    <location>
        <begin position="189"/>
        <end position="208"/>
    </location>
</feature>
<comment type="subcellular location">
    <subcellularLocation>
        <location evidence="1">Membrane</location>
        <topology evidence="1">Multi-pass membrane protein</topology>
    </subcellularLocation>
</comment>
<dbReference type="InterPro" id="IPR005828">
    <property type="entry name" value="MFS_sugar_transport-like"/>
</dbReference>
<dbReference type="SUPFAM" id="SSF103473">
    <property type="entry name" value="MFS general substrate transporter"/>
    <property type="match status" value="1"/>
</dbReference>
<dbReference type="Pfam" id="PF00083">
    <property type="entry name" value="Sugar_tr"/>
    <property type="match status" value="1"/>
</dbReference>
<dbReference type="PROSITE" id="PS50850">
    <property type="entry name" value="MFS"/>
    <property type="match status" value="1"/>
</dbReference>
<dbReference type="InterPro" id="IPR020846">
    <property type="entry name" value="MFS_dom"/>
</dbReference>
<feature type="transmembrane region" description="Helical" evidence="10">
    <location>
        <begin position="372"/>
        <end position="393"/>
    </location>
</feature>
<keyword evidence="5 10" id="KW-0812">Transmembrane</keyword>
<dbReference type="InterPro" id="IPR050360">
    <property type="entry name" value="MFS_Sugar_Transporters"/>
</dbReference>
<organism evidence="12">
    <name type="scientific">Blastobotrys adeninivorans</name>
    <name type="common">Yeast</name>
    <name type="synonym">Arxula adeninivorans</name>
    <dbReference type="NCBI Taxonomy" id="409370"/>
    <lineage>
        <taxon>Eukaryota</taxon>
        <taxon>Fungi</taxon>
        <taxon>Dikarya</taxon>
        <taxon>Ascomycota</taxon>
        <taxon>Saccharomycotina</taxon>
        <taxon>Dipodascomycetes</taxon>
        <taxon>Dipodascales</taxon>
        <taxon>Trichomonascaceae</taxon>
        <taxon>Blastobotrys</taxon>
    </lineage>
</organism>
<evidence type="ECO:0000259" key="11">
    <source>
        <dbReference type="PROSITE" id="PS50850"/>
    </source>
</evidence>
<dbReference type="FunFam" id="1.20.1250.20:FF:000078">
    <property type="entry name" value="MFS maltose transporter, putative"/>
    <property type="match status" value="1"/>
</dbReference>
<feature type="transmembrane region" description="Helical" evidence="10">
    <location>
        <begin position="309"/>
        <end position="327"/>
    </location>
</feature>
<dbReference type="PRINTS" id="PR00171">
    <property type="entry name" value="SUGRTRNSPORT"/>
</dbReference>
<evidence type="ECO:0000313" key="12">
    <source>
        <dbReference type="EMBL" id="CDP38485.1"/>
    </source>
</evidence>
<feature type="transmembrane region" description="Helical" evidence="10">
    <location>
        <begin position="473"/>
        <end position="490"/>
    </location>
</feature>
<dbReference type="PROSITE" id="PS00217">
    <property type="entry name" value="SUGAR_TRANSPORT_2"/>
    <property type="match status" value="1"/>
</dbReference>
<evidence type="ECO:0000256" key="9">
    <source>
        <dbReference type="RuleBase" id="RU003346"/>
    </source>
</evidence>
<keyword evidence="7 10" id="KW-0472">Membrane</keyword>
<feature type="transmembrane region" description="Helical" evidence="10">
    <location>
        <begin position="98"/>
        <end position="119"/>
    </location>
</feature>
<feature type="transmembrane region" description="Helical" evidence="10">
    <location>
        <begin position="131"/>
        <end position="149"/>
    </location>
</feature>
<feature type="transmembrane region" description="Helical" evidence="10">
    <location>
        <begin position="155"/>
        <end position="177"/>
    </location>
</feature>
<evidence type="ECO:0000256" key="3">
    <source>
        <dbReference type="ARBA" id="ARBA00022448"/>
    </source>
</evidence>
<dbReference type="PANTHER" id="PTHR48022:SF5">
    <property type="entry name" value="ALPHA-GLUCOSIDES PERMEASE MPH2-RELATED"/>
    <property type="match status" value="1"/>
</dbReference>
<comment type="similarity">
    <text evidence="2 9">Belongs to the major facilitator superfamily. Sugar transporter (TC 2.A.1.1) family.</text>
</comment>
<dbReference type="InterPro" id="IPR036259">
    <property type="entry name" value="MFS_trans_sf"/>
</dbReference>
<feature type="transmembrane region" description="Helical" evidence="10">
    <location>
        <begin position="228"/>
        <end position="249"/>
    </location>
</feature>
<dbReference type="GO" id="GO:0000023">
    <property type="term" value="P:maltose metabolic process"/>
    <property type="evidence" value="ECO:0007669"/>
    <property type="project" value="UniProtKB-KW"/>
</dbReference>
<evidence type="ECO:0000256" key="10">
    <source>
        <dbReference type="SAM" id="Phobius"/>
    </source>
</evidence>
<evidence type="ECO:0000256" key="2">
    <source>
        <dbReference type="ARBA" id="ARBA00010992"/>
    </source>
</evidence>
<gene>
    <name evidence="12" type="ORF">GNLVRS02_ARAD1D35728g</name>
</gene>
<evidence type="ECO:0000256" key="5">
    <source>
        <dbReference type="ARBA" id="ARBA00022692"/>
    </source>
</evidence>